<dbReference type="AlphaFoldDB" id="A0A923IX60"/>
<accession>A0A923IX60</accession>
<evidence type="ECO:0000313" key="1">
    <source>
        <dbReference type="EMBL" id="MBB2146834.1"/>
    </source>
</evidence>
<dbReference type="Proteomes" id="UP000601055">
    <property type="component" value="Unassembled WGS sequence"/>
</dbReference>
<name>A0A923IX60_9SPHI</name>
<evidence type="ECO:0000313" key="2">
    <source>
        <dbReference type="Proteomes" id="UP000601055"/>
    </source>
</evidence>
<comment type="caution">
    <text evidence="1">The sequence shown here is derived from an EMBL/GenBank/DDBJ whole genome shotgun (WGS) entry which is preliminary data.</text>
</comment>
<proteinExistence type="predicted"/>
<dbReference type="EMBL" id="WNXD01000002">
    <property type="protein sequence ID" value="MBB2146834.1"/>
    <property type="molecule type" value="Genomic_DNA"/>
</dbReference>
<dbReference type="RefSeq" id="WP_182923472.1">
    <property type="nucleotide sequence ID" value="NZ_WNXD01000002.1"/>
</dbReference>
<gene>
    <name evidence="1" type="ORF">GM921_15125</name>
</gene>
<protein>
    <submittedName>
        <fullName evidence="1">Uncharacterized protein</fullName>
    </submittedName>
</protein>
<keyword evidence="2" id="KW-1185">Reference proteome</keyword>
<organism evidence="1 2">
    <name type="scientific">Pedobacter planticolens</name>
    <dbReference type="NCBI Taxonomy" id="2679964"/>
    <lineage>
        <taxon>Bacteria</taxon>
        <taxon>Pseudomonadati</taxon>
        <taxon>Bacteroidota</taxon>
        <taxon>Sphingobacteriia</taxon>
        <taxon>Sphingobacteriales</taxon>
        <taxon>Sphingobacteriaceae</taxon>
        <taxon>Pedobacter</taxon>
    </lineage>
</organism>
<sequence length="226" mass="26484">MKNFFGRFDASVFKQNAKLYYEGELVSILNKISQCHSISLSFNDLYRNNEDSIRDQLHCNYLNNTEIKKKIGLRYHFECEPKEFGVGEGYLDIKVFNANIFKNPSEYFIIECKRLNSLNLKGRTGLNAEYIEHGIMRFVKEKYSCYHRINAMIGFIVSKLDLDENINNINHLLINEFPDSNTTDVIKPYSNQSSQPFISKHYDVSKRPFRLYHLMLDYSSNLLSAN</sequence>
<reference evidence="1" key="1">
    <citation type="submission" date="2019-11" db="EMBL/GenBank/DDBJ databases">
        <title>Description of Pedobacter sp. LMG 31464T.</title>
        <authorList>
            <person name="Carlier A."/>
            <person name="Qi S."/>
            <person name="Vandamme P."/>
        </authorList>
    </citation>
    <scope>NUCLEOTIDE SEQUENCE</scope>
    <source>
        <strain evidence="1">LMG 31464</strain>
    </source>
</reference>